<evidence type="ECO:0000313" key="2">
    <source>
        <dbReference type="EMBL" id="UNS96183.1"/>
    </source>
</evidence>
<evidence type="ECO:0000256" key="1">
    <source>
        <dbReference type="SAM" id="MobiDB-lite"/>
    </source>
</evidence>
<name>A0ABY3XP08_9ACTN</name>
<feature type="region of interest" description="Disordered" evidence="1">
    <location>
        <begin position="100"/>
        <end position="249"/>
    </location>
</feature>
<dbReference type="Proteomes" id="UP001202244">
    <property type="component" value="Chromosome"/>
</dbReference>
<keyword evidence="3" id="KW-1185">Reference proteome</keyword>
<feature type="compositionally biased region" description="Basic and acidic residues" evidence="1">
    <location>
        <begin position="139"/>
        <end position="150"/>
    </location>
</feature>
<dbReference type="EMBL" id="CP093846">
    <property type="protein sequence ID" value="UNS96183.1"/>
    <property type="molecule type" value="Genomic_DNA"/>
</dbReference>
<reference evidence="2 3" key="1">
    <citation type="journal article" date="2023" name="Microbiol. Spectr.">
        <title>Synergy between Genome Mining, Metabolomics, and Bioinformatics Uncovers Antibacterial Chlorinated Carbazole Alkaloids and Their Biosynthetic Gene Cluster from Streptomyces tubbatahanensis sp. nov., a Novel Actinomycete Isolated from Sulu Sea, Philippines.</title>
        <authorList>
            <person name="Tenebro C.P."/>
            <person name="Trono D.J.V.L."/>
            <person name="Balida L.A.P."/>
            <person name="Bayog L.K.A."/>
            <person name="Bruna J.R."/>
            <person name="Sabido E.M."/>
            <person name="Caspe D.P.C."/>
            <person name="de Los Santos E.L.C."/>
            <person name="Saludes J.P."/>
            <person name="Dalisay D.S."/>
        </authorList>
    </citation>
    <scope>NUCLEOTIDE SEQUENCE [LARGE SCALE GENOMIC DNA]</scope>
    <source>
        <strain evidence="2 3">DSD3025</strain>
    </source>
</reference>
<sequence length="249" mass="25158">MNNRLTMALAVAGGYVLGRTKKAKFAFGVATMVAGKRLKLDPQALVGFAKDQLANNPQFKELGDQLRTDLRGAGKAATGALVNRQVNALADRLHERTLDVRGQLSGASDSAKETAGNAVSTAKDTAGDAGAPGQDGEERDERADGERESEAPADSRSSGTGAKAAGGAQKTAGRARKSTGTAKKSAAQRPATKQSQGRATGKKAASSSSGTARSSSRSSTAKRTGTASAAKPASTRAKGSGAKGGRSRG</sequence>
<accession>A0ABY3XP08</accession>
<proteinExistence type="predicted"/>
<feature type="compositionally biased region" description="Low complexity" evidence="1">
    <location>
        <begin position="197"/>
        <end position="240"/>
    </location>
</feature>
<feature type="compositionally biased region" description="Low complexity" evidence="1">
    <location>
        <begin position="155"/>
        <end position="172"/>
    </location>
</feature>
<evidence type="ECO:0000313" key="3">
    <source>
        <dbReference type="Proteomes" id="UP001202244"/>
    </source>
</evidence>
<gene>
    <name evidence="2" type="ORF">MMF93_06475</name>
</gene>
<protein>
    <submittedName>
        <fullName evidence="2">DNA primase</fullName>
    </submittedName>
</protein>
<organism evidence="2 3">
    <name type="scientific">Streptomyces tubbatahanensis</name>
    <dbReference type="NCBI Taxonomy" id="2923272"/>
    <lineage>
        <taxon>Bacteria</taxon>
        <taxon>Bacillati</taxon>
        <taxon>Actinomycetota</taxon>
        <taxon>Actinomycetes</taxon>
        <taxon>Kitasatosporales</taxon>
        <taxon>Streptomycetaceae</taxon>
        <taxon>Streptomyces</taxon>
    </lineage>
</organism>
<dbReference type="RefSeq" id="WP_242750114.1">
    <property type="nucleotide sequence ID" value="NZ_CP093846.1"/>
</dbReference>